<feature type="region of interest" description="Disordered" evidence="9">
    <location>
        <begin position="231"/>
        <end position="265"/>
    </location>
</feature>
<feature type="compositionally biased region" description="Basic and acidic residues" evidence="9">
    <location>
        <begin position="253"/>
        <end position="263"/>
    </location>
</feature>
<dbReference type="RefSeq" id="XP_012210819.1">
    <property type="nucleotide sequence ID" value="XM_012355429.1"/>
</dbReference>
<feature type="coiled-coil region" evidence="8">
    <location>
        <begin position="420"/>
        <end position="591"/>
    </location>
</feature>
<feature type="compositionally biased region" description="Low complexity" evidence="9">
    <location>
        <begin position="231"/>
        <end position="246"/>
    </location>
</feature>
<dbReference type="PANTHER" id="PTHR18879">
    <property type="entry name" value="CENTROSOMAL PROTEIN OF 290 KDA"/>
    <property type="match status" value="1"/>
</dbReference>
<dbReference type="KEGG" id="spar:SPRG_16183"/>
<keyword evidence="5 8" id="KW-0175">Coiled coil</keyword>
<protein>
    <submittedName>
        <fullName evidence="10">Uncharacterized protein</fullName>
    </submittedName>
</protein>
<keyword evidence="7" id="KW-0966">Cell projection</keyword>
<keyword evidence="4" id="KW-0970">Cilium biogenesis/degradation</keyword>
<feature type="coiled-coil region" evidence="8">
    <location>
        <begin position="180"/>
        <end position="231"/>
    </location>
</feature>
<dbReference type="GO" id="GO:0030030">
    <property type="term" value="P:cell projection organization"/>
    <property type="evidence" value="ECO:0007669"/>
    <property type="project" value="UniProtKB-KW"/>
</dbReference>
<dbReference type="VEuPathDB" id="FungiDB:SPRG_16183"/>
<evidence type="ECO:0000256" key="1">
    <source>
        <dbReference type="ARBA" id="ARBA00004120"/>
    </source>
</evidence>
<evidence type="ECO:0000313" key="10">
    <source>
        <dbReference type="EMBL" id="KDO18474.1"/>
    </source>
</evidence>
<keyword evidence="3" id="KW-0963">Cytoplasm</keyword>
<evidence type="ECO:0000256" key="4">
    <source>
        <dbReference type="ARBA" id="ARBA00022794"/>
    </source>
</evidence>
<dbReference type="EMBL" id="KK583431">
    <property type="protein sequence ID" value="KDO18474.1"/>
    <property type="molecule type" value="Genomic_DNA"/>
</dbReference>
<organism evidence="10 11">
    <name type="scientific">Saprolegnia parasitica (strain CBS 223.65)</name>
    <dbReference type="NCBI Taxonomy" id="695850"/>
    <lineage>
        <taxon>Eukaryota</taxon>
        <taxon>Sar</taxon>
        <taxon>Stramenopiles</taxon>
        <taxon>Oomycota</taxon>
        <taxon>Saprolegniomycetes</taxon>
        <taxon>Saprolegniales</taxon>
        <taxon>Saprolegniaceae</taxon>
        <taxon>Saprolegnia</taxon>
    </lineage>
</organism>
<feature type="coiled-coil region" evidence="8">
    <location>
        <begin position="23"/>
        <end position="113"/>
    </location>
</feature>
<dbReference type="AlphaFoldDB" id="A0A067BJ65"/>
<evidence type="ECO:0000256" key="8">
    <source>
        <dbReference type="SAM" id="Coils"/>
    </source>
</evidence>
<evidence type="ECO:0000256" key="3">
    <source>
        <dbReference type="ARBA" id="ARBA00022490"/>
    </source>
</evidence>
<dbReference type="PANTHER" id="PTHR18879:SF20">
    <property type="entry name" value="CENTROSOMAL PROTEIN OF 290 KDA"/>
    <property type="match status" value="1"/>
</dbReference>
<feature type="region of interest" description="Disordered" evidence="9">
    <location>
        <begin position="395"/>
        <end position="416"/>
    </location>
</feature>
<evidence type="ECO:0000256" key="5">
    <source>
        <dbReference type="ARBA" id="ARBA00023054"/>
    </source>
</evidence>
<feature type="compositionally biased region" description="Polar residues" evidence="9">
    <location>
        <begin position="406"/>
        <end position="415"/>
    </location>
</feature>
<evidence type="ECO:0000256" key="2">
    <source>
        <dbReference type="ARBA" id="ARBA00004300"/>
    </source>
</evidence>
<sequence length="593" mass="67729">MHEGLLEQLKQVHMELELKKNIISELHHKVETLHNQRQVAEARAGEALEEIAALKALHAALSSDFEEMEREKTTQLAHLRHEIGGKERKMGLLRDAIIKLKEEFLKAQEAQAEEIVRATSKRQERDDDRVTALQDANTKLSAKTQMLQEKLQATTSELAAMTSKAKRAQAIAQKQLARPSDDMKQAVAALRDELQRCKAKLGTYAAQDDQLLELQKKIKVLEAQNAALREATPVAPKAATTNTNNNQESGGDETTRKQWENEKRMKRRVEVLTTRLEEKKAEVDTLTTQCHRLKEQWTRAQSQLTTQAEQLMQLRAAPLPHTVPKISLDQERELESCHERIRELQAQALTSRQALHLPEDASDAAKALLEKDTQLLELSFQVESLSLELARLRRAPNRTPPMTPSPARTPTTTNKSRADVTALEDVIENMKRAMEKLRTENDRLRRLKPAKPSTTKTPDALVSTLQAQLDQKSHEIARLNAESSELQRKYRVLHGKWKTLKDDESALRHALDEKERRLEAVSRQPIGNDEIVRSLEQHNAQLLEENAKLSDELSAFDLDFFEEIEDLKFKYSEAIRSKQRLERQVTALQHQLR</sequence>
<evidence type="ECO:0000256" key="6">
    <source>
        <dbReference type="ARBA" id="ARBA00023212"/>
    </source>
</evidence>
<accession>A0A067BJ65</accession>
<evidence type="ECO:0000313" key="11">
    <source>
        <dbReference type="Proteomes" id="UP000030745"/>
    </source>
</evidence>
<proteinExistence type="predicted"/>
<comment type="subcellular location">
    <subcellularLocation>
        <location evidence="1">Cytoplasm</location>
        <location evidence="1">Cytoskeleton</location>
        <location evidence="1">Cilium basal body</location>
    </subcellularLocation>
    <subcellularLocation>
        <location evidence="2">Cytoplasm</location>
        <location evidence="2">Cytoskeleton</location>
        <location evidence="2">Microtubule organizing center</location>
        <location evidence="2">Centrosome</location>
    </subcellularLocation>
</comment>
<keyword evidence="6" id="KW-0206">Cytoskeleton</keyword>
<keyword evidence="11" id="KW-1185">Reference proteome</keyword>
<name>A0A067BJ65_SAPPC</name>
<evidence type="ECO:0000256" key="7">
    <source>
        <dbReference type="ARBA" id="ARBA00023273"/>
    </source>
</evidence>
<dbReference type="OrthoDB" id="73291at2759"/>
<dbReference type="GO" id="GO:0005813">
    <property type="term" value="C:centrosome"/>
    <property type="evidence" value="ECO:0007669"/>
    <property type="project" value="UniProtKB-SubCell"/>
</dbReference>
<reference evidence="10 11" key="1">
    <citation type="journal article" date="2013" name="PLoS Genet.">
        <title>Distinctive expansion of potential virulence genes in the genome of the oomycete fish pathogen Saprolegnia parasitica.</title>
        <authorList>
            <person name="Jiang R.H."/>
            <person name="de Bruijn I."/>
            <person name="Haas B.J."/>
            <person name="Belmonte R."/>
            <person name="Lobach L."/>
            <person name="Christie J."/>
            <person name="van den Ackerveken G."/>
            <person name="Bottin A."/>
            <person name="Bulone V."/>
            <person name="Diaz-Moreno S.M."/>
            <person name="Dumas B."/>
            <person name="Fan L."/>
            <person name="Gaulin E."/>
            <person name="Govers F."/>
            <person name="Grenville-Briggs L.J."/>
            <person name="Horner N.R."/>
            <person name="Levin J.Z."/>
            <person name="Mammella M."/>
            <person name="Meijer H.J."/>
            <person name="Morris P."/>
            <person name="Nusbaum C."/>
            <person name="Oome S."/>
            <person name="Phillips A.J."/>
            <person name="van Rooyen D."/>
            <person name="Rzeszutek E."/>
            <person name="Saraiva M."/>
            <person name="Secombes C.J."/>
            <person name="Seidl M.F."/>
            <person name="Snel B."/>
            <person name="Stassen J.H."/>
            <person name="Sykes S."/>
            <person name="Tripathy S."/>
            <person name="van den Berg H."/>
            <person name="Vega-Arreguin J.C."/>
            <person name="Wawra S."/>
            <person name="Young S.K."/>
            <person name="Zeng Q."/>
            <person name="Dieguez-Uribeondo J."/>
            <person name="Russ C."/>
            <person name="Tyler B.M."/>
            <person name="van West P."/>
        </authorList>
    </citation>
    <scope>NUCLEOTIDE SEQUENCE [LARGE SCALE GENOMIC DNA]</scope>
    <source>
        <strain evidence="10 11">CBS 223.65</strain>
    </source>
</reference>
<dbReference type="Proteomes" id="UP000030745">
    <property type="component" value="Unassembled WGS sequence"/>
</dbReference>
<evidence type="ECO:0000256" key="9">
    <source>
        <dbReference type="SAM" id="MobiDB-lite"/>
    </source>
</evidence>
<dbReference type="InterPro" id="IPR026201">
    <property type="entry name" value="Cep290"/>
</dbReference>
<gene>
    <name evidence="10" type="ORF">SPRG_16183</name>
</gene>
<dbReference type="GeneID" id="24137829"/>